<dbReference type="OrthoDB" id="407617at2759"/>
<feature type="region of interest" description="Disordered" evidence="1">
    <location>
        <begin position="155"/>
        <end position="202"/>
    </location>
</feature>
<dbReference type="Proteomes" id="UP000800235">
    <property type="component" value="Unassembled WGS sequence"/>
</dbReference>
<feature type="compositionally biased region" description="Polar residues" evidence="1">
    <location>
        <begin position="179"/>
        <end position="191"/>
    </location>
</feature>
<dbReference type="EMBL" id="MU007011">
    <property type="protein sequence ID" value="KAF2436091.1"/>
    <property type="molecule type" value="Genomic_DNA"/>
</dbReference>
<proteinExistence type="predicted"/>
<accession>A0A9P4P3U9</accession>
<comment type="caution">
    <text evidence="2">The sequence shown here is derived from an EMBL/GenBank/DDBJ whole genome shotgun (WGS) entry which is preliminary data.</text>
</comment>
<protein>
    <submittedName>
        <fullName evidence="2">Uncharacterized protein</fullName>
    </submittedName>
</protein>
<sequence length="470" mass="51372">MTSSIATVSPKAASTNSPMAPSSEVSRSRANTTNTATSVHSARTRADSNSTGKAVPTQPQNTPTESIASDVVQLQRSHLHSRGVPNLHDPDFGEELKRIQEEKPGEFFEGPTGVPENTPMASECCGASDGGDTPKSRFHPTKLDLPTIDVKLEQLPPPLSSKFTSPDSSIVGDGHTRRVTNGGSRNISSPTAMPPPKTPERPIDTEVRIRVTPPSHQVGMPRSVYPEGSIEGVREAQDWAHDIQQDVYRDLTRLANLAVDDEQRDNSMTAEQHYHRRLNLLLNDADMRFAYGNVGLAPIPSIAAEPGTPPPSEVKRAANPPFTVKYVNSIEFNELCKKVESLRQMNSQLTEMHAATSKELREFKTTATEEITYLQGEVDRLKYGHCYPPTSVADSFMTVKGDDQVYQASSNGCAISEPDNDNENDNYNGNDKVERVNADEQENSGSEEVDEMINKTNGLKINGVAKTSEM</sequence>
<reference evidence="2" key="1">
    <citation type="journal article" date="2020" name="Stud. Mycol.">
        <title>101 Dothideomycetes genomes: a test case for predicting lifestyles and emergence of pathogens.</title>
        <authorList>
            <person name="Haridas S."/>
            <person name="Albert R."/>
            <person name="Binder M."/>
            <person name="Bloem J."/>
            <person name="Labutti K."/>
            <person name="Salamov A."/>
            <person name="Andreopoulos B."/>
            <person name="Baker S."/>
            <person name="Barry K."/>
            <person name="Bills G."/>
            <person name="Bluhm B."/>
            <person name="Cannon C."/>
            <person name="Castanera R."/>
            <person name="Culley D."/>
            <person name="Daum C."/>
            <person name="Ezra D."/>
            <person name="Gonzalez J."/>
            <person name="Henrissat B."/>
            <person name="Kuo A."/>
            <person name="Liang C."/>
            <person name="Lipzen A."/>
            <person name="Lutzoni F."/>
            <person name="Magnuson J."/>
            <person name="Mondo S."/>
            <person name="Nolan M."/>
            <person name="Ohm R."/>
            <person name="Pangilinan J."/>
            <person name="Park H.-J."/>
            <person name="Ramirez L."/>
            <person name="Alfaro M."/>
            <person name="Sun H."/>
            <person name="Tritt A."/>
            <person name="Yoshinaga Y."/>
            <person name="Zwiers L.-H."/>
            <person name="Turgeon B."/>
            <person name="Goodwin S."/>
            <person name="Spatafora J."/>
            <person name="Crous P."/>
            <person name="Grigoriev I."/>
        </authorList>
    </citation>
    <scope>NUCLEOTIDE SEQUENCE</scope>
    <source>
        <strain evidence="2">CBS 130266</strain>
    </source>
</reference>
<feature type="region of interest" description="Disordered" evidence="1">
    <location>
        <begin position="1"/>
        <end position="66"/>
    </location>
</feature>
<dbReference type="AlphaFoldDB" id="A0A9P4P3U9"/>
<name>A0A9P4P3U9_9PEZI</name>
<feature type="region of interest" description="Disordered" evidence="1">
    <location>
        <begin position="410"/>
        <end position="456"/>
    </location>
</feature>
<organism evidence="2 3">
    <name type="scientific">Tothia fuscella</name>
    <dbReference type="NCBI Taxonomy" id="1048955"/>
    <lineage>
        <taxon>Eukaryota</taxon>
        <taxon>Fungi</taxon>
        <taxon>Dikarya</taxon>
        <taxon>Ascomycota</taxon>
        <taxon>Pezizomycotina</taxon>
        <taxon>Dothideomycetes</taxon>
        <taxon>Pleosporomycetidae</taxon>
        <taxon>Venturiales</taxon>
        <taxon>Cylindrosympodiaceae</taxon>
        <taxon>Tothia</taxon>
    </lineage>
</organism>
<evidence type="ECO:0000313" key="2">
    <source>
        <dbReference type="EMBL" id="KAF2436091.1"/>
    </source>
</evidence>
<gene>
    <name evidence="2" type="ORF">EJ08DRAFT_674664</name>
</gene>
<keyword evidence="3" id="KW-1185">Reference proteome</keyword>
<feature type="compositionally biased region" description="Acidic residues" evidence="1">
    <location>
        <begin position="439"/>
        <end position="451"/>
    </location>
</feature>
<evidence type="ECO:0000256" key="1">
    <source>
        <dbReference type="SAM" id="MobiDB-lite"/>
    </source>
</evidence>
<evidence type="ECO:0000313" key="3">
    <source>
        <dbReference type="Proteomes" id="UP000800235"/>
    </source>
</evidence>